<organism evidence="9 10">
    <name type="scientific">Aspergillus keveii</name>
    <dbReference type="NCBI Taxonomy" id="714993"/>
    <lineage>
        <taxon>Eukaryota</taxon>
        <taxon>Fungi</taxon>
        <taxon>Dikarya</taxon>
        <taxon>Ascomycota</taxon>
        <taxon>Pezizomycotina</taxon>
        <taxon>Eurotiomycetes</taxon>
        <taxon>Eurotiomycetidae</taxon>
        <taxon>Eurotiales</taxon>
        <taxon>Aspergillaceae</taxon>
        <taxon>Aspergillus</taxon>
        <taxon>Aspergillus subgen. Nidulantes</taxon>
    </lineage>
</organism>
<dbReference type="SUPFAM" id="SSF57701">
    <property type="entry name" value="Zn2/Cys6 DNA-binding domain"/>
    <property type="match status" value="1"/>
</dbReference>
<dbReference type="EMBL" id="JBFTWV010000063">
    <property type="protein sequence ID" value="KAL2792996.1"/>
    <property type="molecule type" value="Genomic_DNA"/>
</dbReference>
<dbReference type="InterPro" id="IPR001138">
    <property type="entry name" value="Zn2Cys6_DnaBD"/>
</dbReference>
<keyword evidence="10" id="KW-1185">Reference proteome</keyword>
<evidence type="ECO:0000313" key="10">
    <source>
        <dbReference type="Proteomes" id="UP001610563"/>
    </source>
</evidence>
<dbReference type="SMART" id="SM00066">
    <property type="entry name" value="GAL4"/>
    <property type="match status" value="1"/>
</dbReference>
<dbReference type="CDD" id="cd12148">
    <property type="entry name" value="fungal_TF_MHR"/>
    <property type="match status" value="1"/>
</dbReference>
<dbReference type="Pfam" id="PF00172">
    <property type="entry name" value="Zn_clus"/>
    <property type="match status" value="1"/>
</dbReference>
<reference evidence="9 10" key="1">
    <citation type="submission" date="2024-07" db="EMBL/GenBank/DDBJ databases">
        <title>Section-level genome sequencing and comparative genomics of Aspergillus sections Usti and Cavernicolus.</title>
        <authorList>
            <consortium name="Lawrence Berkeley National Laboratory"/>
            <person name="Nybo J.L."/>
            <person name="Vesth T.C."/>
            <person name="Theobald S."/>
            <person name="Frisvad J.C."/>
            <person name="Larsen T.O."/>
            <person name="Kjaerboelling I."/>
            <person name="Rothschild-Mancinelli K."/>
            <person name="Lyhne E.K."/>
            <person name="Kogle M.E."/>
            <person name="Barry K."/>
            <person name="Clum A."/>
            <person name="Na H."/>
            <person name="Ledsgaard L."/>
            <person name="Lin J."/>
            <person name="Lipzen A."/>
            <person name="Kuo A."/>
            <person name="Riley R."/>
            <person name="Mondo S."/>
            <person name="Labutti K."/>
            <person name="Haridas S."/>
            <person name="Pangalinan J."/>
            <person name="Salamov A.A."/>
            <person name="Simmons B.A."/>
            <person name="Magnuson J.K."/>
            <person name="Chen J."/>
            <person name="Drula E."/>
            <person name="Henrissat B."/>
            <person name="Wiebenga A."/>
            <person name="Lubbers R.J."/>
            <person name="Gomes A.C."/>
            <person name="Makela M.R."/>
            <person name="Stajich J."/>
            <person name="Grigoriev I.V."/>
            <person name="Mortensen U.H."/>
            <person name="De Vries R.P."/>
            <person name="Baker S.E."/>
            <person name="Andersen M.R."/>
        </authorList>
    </citation>
    <scope>NUCLEOTIDE SEQUENCE [LARGE SCALE GENOMIC DNA]</scope>
    <source>
        <strain evidence="9 10">CBS 209.92</strain>
    </source>
</reference>
<dbReference type="PROSITE" id="PS00463">
    <property type="entry name" value="ZN2_CY6_FUNGAL_1"/>
    <property type="match status" value="1"/>
</dbReference>
<dbReference type="InterPro" id="IPR007219">
    <property type="entry name" value="XnlR_reg_dom"/>
</dbReference>
<feature type="domain" description="Zn(2)-C6 fungal-type" evidence="8">
    <location>
        <begin position="18"/>
        <end position="48"/>
    </location>
</feature>
<evidence type="ECO:0000256" key="6">
    <source>
        <dbReference type="ARBA" id="ARBA00023242"/>
    </source>
</evidence>
<dbReference type="SMART" id="SM00906">
    <property type="entry name" value="Fungal_trans"/>
    <property type="match status" value="1"/>
</dbReference>
<keyword evidence="6" id="KW-0539">Nucleus</keyword>
<evidence type="ECO:0000313" key="9">
    <source>
        <dbReference type="EMBL" id="KAL2792996.1"/>
    </source>
</evidence>
<keyword evidence="2" id="KW-0862">Zinc</keyword>
<name>A0ABR4G1V3_9EURO</name>
<dbReference type="InterPro" id="IPR051430">
    <property type="entry name" value="Fungal_TF_Env_Response"/>
</dbReference>
<comment type="caution">
    <text evidence="9">The sequence shown here is derived from an EMBL/GenBank/DDBJ whole genome shotgun (WGS) entry which is preliminary data.</text>
</comment>
<evidence type="ECO:0000256" key="3">
    <source>
        <dbReference type="ARBA" id="ARBA00023015"/>
    </source>
</evidence>
<protein>
    <recommendedName>
        <fullName evidence="8">Zn(2)-C6 fungal-type domain-containing protein</fullName>
    </recommendedName>
</protein>
<keyword evidence="1" id="KW-0479">Metal-binding</keyword>
<feature type="compositionally biased region" description="Polar residues" evidence="7">
    <location>
        <begin position="119"/>
        <end position="132"/>
    </location>
</feature>
<dbReference type="PANTHER" id="PTHR31944">
    <property type="entry name" value="HEME-RESPONSIVE ZINC FINGER TRANSCRIPTION FACTOR HAP1"/>
    <property type="match status" value="1"/>
</dbReference>
<dbReference type="PANTHER" id="PTHR31944:SF131">
    <property type="entry name" value="HEME-RESPONSIVE ZINC FINGER TRANSCRIPTION FACTOR HAP1"/>
    <property type="match status" value="1"/>
</dbReference>
<dbReference type="InterPro" id="IPR036864">
    <property type="entry name" value="Zn2-C6_fun-type_DNA-bd_sf"/>
</dbReference>
<dbReference type="Pfam" id="PF04082">
    <property type="entry name" value="Fungal_trans"/>
    <property type="match status" value="1"/>
</dbReference>
<dbReference type="CDD" id="cd00067">
    <property type="entry name" value="GAL4"/>
    <property type="match status" value="1"/>
</dbReference>
<evidence type="ECO:0000256" key="1">
    <source>
        <dbReference type="ARBA" id="ARBA00022723"/>
    </source>
</evidence>
<evidence type="ECO:0000256" key="7">
    <source>
        <dbReference type="SAM" id="MobiDB-lite"/>
    </source>
</evidence>
<proteinExistence type="predicted"/>
<keyword evidence="3" id="KW-0805">Transcription regulation</keyword>
<feature type="compositionally biased region" description="Low complexity" evidence="7">
    <location>
        <begin position="107"/>
        <end position="118"/>
    </location>
</feature>
<gene>
    <name evidence="9" type="ORF">BJX66DRAFT_326326</name>
</gene>
<dbReference type="PROSITE" id="PS50048">
    <property type="entry name" value="ZN2_CY6_FUNGAL_2"/>
    <property type="match status" value="1"/>
</dbReference>
<evidence type="ECO:0000256" key="2">
    <source>
        <dbReference type="ARBA" id="ARBA00022833"/>
    </source>
</evidence>
<dbReference type="Proteomes" id="UP001610563">
    <property type="component" value="Unassembled WGS sequence"/>
</dbReference>
<keyword evidence="5" id="KW-0804">Transcription</keyword>
<sequence>MIPSTAPPERRRRRPAVSCSLCRRRKIRCNRESPCSNCVKSKSEPCVYDSNDVLRPQQHLGFRHTLELDLAKASQTSHAPNAPAQQVRSQPSRLEMLPPIANVTQDSSTASRSVPSSSKGSWSRTSQSTVSEVESLKSKIQRLEEQLSKVTQGPSSSPRPDPRPSIETSTSGIAGTFHINRESRLNDGQHAISRNVVMHKSRLFGPSHWAQGASMFREVFEMIEPHIRKEDSRAITGLKKCKELARIIKAQRTPQWPTSPTSDLPPKGVADELVDCYLRTIETTYRILHIPTFKTEYDALWVTDAKPSIAFTVQLKLVLALGAITYDDYFSMRPSAVRWVYEAHTWLSDPDFKPRLNIQSLQSRVLLMIARECINVGGDSTWISAGALLRTALYMGLHRDPSHLPNRTALAAEMRRRLWNTIMELCLQASIVSGGAPMLSLADFDCEPPGNFDDEQLLAEDPVAKGDEEYTQTFIARALRQTWSQRLSIAKFLNDLNAYESYQDALKLDADLRASYRAICRTLRGYSLQTGPSPSSFETRVLDFIINYYLCCVHLPFFEPSLREATYAFSRKVVIESSIKLWCDTYPSSPLVTSLPLRDEPVSNQDTLTRLVTCGFGFFRIGSMISTMYVALELKTQLQDEDSLGPNPYRRDLFSLISEAKARMWTTIECGETNIKAYLLASMITAQIEGLRQGVEKSKMPDWLLQAAEQAEERCLAFLEEKAGQSASSLDVGMMDEMGLNRTPAFMGDWEYIMSEAFFNVGNAEPMSWVLNDENRPFMM</sequence>
<keyword evidence="4" id="KW-0238">DNA-binding</keyword>
<accession>A0ABR4G1V3</accession>
<dbReference type="Gene3D" id="4.10.240.10">
    <property type="entry name" value="Zn(2)-C6 fungal-type DNA-binding domain"/>
    <property type="match status" value="1"/>
</dbReference>
<evidence type="ECO:0000259" key="8">
    <source>
        <dbReference type="PROSITE" id="PS50048"/>
    </source>
</evidence>
<feature type="compositionally biased region" description="Basic and acidic residues" evidence="7">
    <location>
        <begin position="134"/>
        <end position="147"/>
    </location>
</feature>
<evidence type="ECO:0000256" key="5">
    <source>
        <dbReference type="ARBA" id="ARBA00023163"/>
    </source>
</evidence>
<feature type="region of interest" description="Disordered" evidence="7">
    <location>
        <begin position="102"/>
        <end position="173"/>
    </location>
</feature>
<evidence type="ECO:0000256" key="4">
    <source>
        <dbReference type="ARBA" id="ARBA00023125"/>
    </source>
</evidence>